<sequence>MHHKVDAVVEDVINEHTKNLATNNSDDALGGEDLVDVLLRLTKDRNLQFPITNDNIKDVVVDLFGAVTDTTSITITLAMAEMMKNPSILAKAQAEVRETFGDNVTFDKIDVEELKYLKLVVKESRKPIPLDVLSIPSLDRPFVSGSDTLSFDFT</sequence>
<dbReference type="PANTHER" id="PTHR47953:SF17">
    <property type="entry name" value="CYTOCHROME P450"/>
    <property type="match status" value="1"/>
</dbReference>
<evidence type="ECO:0000256" key="3">
    <source>
        <dbReference type="ARBA" id="ARBA00022723"/>
    </source>
</evidence>
<keyword evidence="6" id="KW-0503">Monooxygenase</keyword>
<protein>
    <submittedName>
        <fullName evidence="7">5-epiaristolochene 1,3-dihydroxylase</fullName>
    </submittedName>
</protein>
<reference evidence="7 8" key="1">
    <citation type="journal article" date="2017" name="Genome Biol.">
        <title>New reference genome sequences of hot pepper reveal the massive evolution of plant disease-resistance genes by retroduplication.</title>
        <authorList>
            <person name="Kim S."/>
            <person name="Park J."/>
            <person name="Yeom S.I."/>
            <person name="Kim Y.M."/>
            <person name="Seo E."/>
            <person name="Kim K.T."/>
            <person name="Kim M.S."/>
            <person name="Lee J.M."/>
            <person name="Cheong K."/>
            <person name="Shin H.S."/>
            <person name="Kim S.B."/>
            <person name="Han K."/>
            <person name="Lee J."/>
            <person name="Park M."/>
            <person name="Lee H.A."/>
            <person name="Lee H.Y."/>
            <person name="Lee Y."/>
            <person name="Oh S."/>
            <person name="Lee J.H."/>
            <person name="Choi E."/>
            <person name="Choi E."/>
            <person name="Lee S.E."/>
            <person name="Jeon J."/>
            <person name="Kim H."/>
            <person name="Choi G."/>
            <person name="Song H."/>
            <person name="Lee J."/>
            <person name="Lee S.C."/>
            <person name="Kwon J.K."/>
            <person name="Lee H.Y."/>
            <person name="Koo N."/>
            <person name="Hong Y."/>
            <person name="Kim R.W."/>
            <person name="Kang W.H."/>
            <person name="Huh J.H."/>
            <person name="Kang B.C."/>
            <person name="Yang T.J."/>
            <person name="Lee Y.H."/>
            <person name="Bennetzen J.L."/>
            <person name="Choi D."/>
        </authorList>
    </citation>
    <scope>NUCLEOTIDE SEQUENCE [LARGE SCALE GENOMIC DNA]</scope>
    <source>
        <strain evidence="8">cv. PBC81</strain>
    </source>
</reference>
<dbReference type="InterPro" id="IPR052306">
    <property type="entry name" value="CYP450_71D"/>
</dbReference>
<proteinExistence type="inferred from homology"/>
<dbReference type="SUPFAM" id="SSF48264">
    <property type="entry name" value="Cytochrome P450"/>
    <property type="match status" value="1"/>
</dbReference>
<dbReference type="GO" id="GO:0016705">
    <property type="term" value="F:oxidoreductase activity, acting on paired donors, with incorporation or reduction of molecular oxygen"/>
    <property type="evidence" value="ECO:0007669"/>
    <property type="project" value="InterPro"/>
</dbReference>
<accession>A0A2G2XCQ6</accession>
<evidence type="ECO:0000256" key="6">
    <source>
        <dbReference type="ARBA" id="ARBA00023033"/>
    </source>
</evidence>
<dbReference type="InterPro" id="IPR001128">
    <property type="entry name" value="Cyt_P450"/>
</dbReference>
<evidence type="ECO:0000256" key="2">
    <source>
        <dbReference type="ARBA" id="ARBA00022617"/>
    </source>
</evidence>
<evidence type="ECO:0000256" key="4">
    <source>
        <dbReference type="ARBA" id="ARBA00023002"/>
    </source>
</evidence>
<dbReference type="InterPro" id="IPR036396">
    <property type="entry name" value="Cyt_P450_sf"/>
</dbReference>
<dbReference type="AlphaFoldDB" id="A0A2G2XCQ6"/>
<evidence type="ECO:0000256" key="1">
    <source>
        <dbReference type="ARBA" id="ARBA00010617"/>
    </source>
</evidence>
<evidence type="ECO:0000313" key="7">
    <source>
        <dbReference type="EMBL" id="PHT55267.1"/>
    </source>
</evidence>
<dbReference type="Gene3D" id="1.10.630.10">
    <property type="entry name" value="Cytochrome P450"/>
    <property type="match status" value="1"/>
</dbReference>
<keyword evidence="8" id="KW-1185">Reference proteome</keyword>
<dbReference type="InterPro" id="IPR002401">
    <property type="entry name" value="Cyt_P450_E_grp-I"/>
</dbReference>
<comment type="caution">
    <text evidence="7">The sequence shown here is derived from an EMBL/GenBank/DDBJ whole genome shotgun (WGS) entry which is preliminary data.</text>
</comment>
<dbReference type="Proteomes" id="UP000224567">
    <property type="component" value="Unassembled WGS sequence"/>
</dbReference>
<dbReference type="PANTHER" id="PTHR47953">
    <property type="entry name" value="OS08G0105600 PROTEIN"/>
    <property type="match status" value="1"/>
</dbReference>
<dbReference type="OrthoDB" id="2789670at2759"/>
<evidence type="ECO:0000256" key="5">
    <source>
        <dbReference type="ARBA" id="ARBA00023004"/>
    </source>
</evidence>
<dbReference type="EMBL" id="MLFT02000002">
    <property type="protein sequence ID" value="PHT55267.1"/>
    <property type="molecule type" value="Genomic_DNA"/>
</dbReference>
<gene>
    <name evidence="7" type="ORF">CQW23_03753</name>
</gene>
<keyword evidence="5" id="KW-0408">Iron</keyword>
<keyword evidence="4" id="KW-0560">Oxidoreductase</keyword>
<comment type="similarity">
    <text evidence="1">Belongs to the cytochrome P450 family.</text>
</comment>
<dbReference type="Pfam" id="PF00067">
    <property type="entry name" value="p450"/>
    <property type="match status" value="1"/>
</dbReference>
<dbReference type="GO" id="GO:0005506">
    <property type="term" value="F:iron ion binding"/>
    <property type="evidence" value="ECO:0007669"/>
    <property type="project" value="InterPro"/>
</dbReference>
<dbReference type="GO" id="GO:0004497">
    <property type="term" value="F:monooxygenase activity"/>
    <property type="evidence" value="ECO:0007669"/>
    <property type="project" value="UniProtKB-KW"/>
</dbReference>
<name>A0A2G2XCQ6_CAPBA</name>
<dbReference type="GO" id="GO:0020037">
    <property type="term" value="F:heme binding"/>
    <property type="evidence" value="ECO:0007669"/>
    <property type="project" value="InterPro"/>
</dbReference>
<organism evidence="7 8">
    <name type="scientific">Capsicum baccatum</name>
    <name type="common">Peruvian pepper</name>
    <dbReference type="NCBI Taxonomy" id="33114"/>
    <lineage>
        <taxon>Eukaryota</taxon>
        <taxon>Viridiplantae</taxon>
        <taxon>Streptophyta</taxon>
        <taxon>Embryophyta</taxon>
        <taxon>Tracheophyta</taxon>
        <taxon>Spermatophyta</taxon>
        <taxon>Magnoliopsida</taxon>
        <taxon>eudicotyledons</taxon>
        <taxon>Gunneridae</taxon>
        <taxon>Pentapetalae</taxon>
        <taxon>asterids</taxon>
        <taxon>lamiids</taxon>
        <taxon>Solanales</taxon>
        <taxon>Solanaceae</taxon>
        <taxon>Solanoideae</taxon>
        <taxon>Capsiceae</taxon>
        <taxon>Capsicum</taxon>
    </lineage>
</organism>
<dbReference type="PRINTS" id="PR00463">
    <property type="entry name" value="EP450I"/>
</dbReference>
<reference evidence="8" key="2">
    <citation type="journal article" date="2017" name="J. Anim. Genet.">
        <title>Multiple reference genome sequences of hot pepper reveal the massive evolution of plant disease resistance genes by retroduplication.</title>
        <authorList>
            <person name="Kim S."/>
            <person name="Park J."/>
            <person name="Yeom S.-I."/>
            <person name="Kim Y.-M."/>
            <person name="Seo E."/>
            <person name="Kim K.-T."/>
            <person name="Kim M.-S."/>
            <person name="Lee J.M."/>
            <person name="Cheong K."/>
            <person name="Shin H.-S."/>
            <person name="Kim S.-B."/>
            <person name="Han K."/>
            <person name="Lee J."/>
            <person name="Park M."/>
            <person name="Lee H.-A."/>
            <person name="Lee H.-Y."/>
            <person name="Lee Y."/>
            <person name="Oh S."/>
            <person name="Lee J.H."/>
            <person name="Choi E."/>
            <person name="Choi E."/>
            <person name="Lee S.E."/>
            <person name="Jeon J."/>
            <person name="Kim H."/>
            <person name="Choi G."/>
            <person name="Song H."/>
            <person name="Lee J."/>
            <person name="Lee S.-C."/>
            <person name="Kwon J.-K."/>
            <person name="Lee H.-Y."/>
            <person name="Koo N."/>
            <person name="Hong Y."/>
            <person name="Kim R.W."/>
            <person name="Kang W.-H."/>
            <person name="Huh J.H."/>
            <person name="Kang B.-C."/>
            <person name="Yang T.-J."/>
            <person name="Lee Y.-H."/>
            <person name="Bennetzen J.L."/>
            <person name="Choi D."/>
        </authorList>
    </citation>
    <scope>NUCLEOTIDE SEQUENCE [LARGE SCALE GENOMIC DNA]</scope>
    <source>
        <strain evidence="8">cv. PBC81</strain>
    </source>
</reference>
<keyword evidence="3" id="KW-0479">Metal-binding</keyword>
<keyword evidence="2" id="KW-0349">Heme</keyword>
<evidence type="ECO:0000313" key="8">
    <source>
        <dbReference type="Proteomes" id="UP000224567"/>
    </source>
</evidence>